<dbReference type="PROSITE" id="PS00061">
    <property type="entry name" value="ADH_SHORT"/>
    <property type="match status" value="1"/>
</dbReference>
<dbReference type="NCBIfam" id="NF005559">
    <property type="entry name" value="PRK07231.1"/>
    <property type="match status" value="1"/>
</dbReference>
<dbReference type="PANTHER" id="PTHR43639:SF1">
    <property type="entry name" value="SHORT-CHAIN DEHYDROGENASE_REDUCTASE FAMILY PROTEIN"/>
    <property type="match status" value="1"/>
</dbReference>
<dbReference type="eggNOG" id="KOG0725">
    <property type="taxonomic scope" value="Eukaryota"/>
</dbReference>
<dbReference type="InterPro" id="IPR002347">
    <property type="entry name" value="SDR_fam"/>
</dbReference>
<keyword evidence="4" id="KW-1185">Reference proteome</keyword>
<evidence type="ECO:0008006" key="5">
    <source>
        <dbReference type="Google" id="ProtNLM"/>
    </source>
</evidence>
<dbReference type="RefSeq" id="XP_004998136.1">
    <property type="nucleotide sequence ID" value="XM_004998079.1"/>
</dbReference>
<gene>
    <name evidence="3" type="ORF">PTSG_00668</name>
</gene>
<proteinExistence type="inferred from homology"/>
<dbReference type="STRING" id="946362.F2TX51"/>
<reference evidence="3" key="1">
    <citation type="submission" date="2009-08" db="EMBL/GenBank/DDBJ databases">
        <title>Annotation of Salpingoeca rosetta.</title>
        <authorList>
            <consortium name="The Broad Institute Genome Sequencing Platform"/>
            <person name="Russ C."/>
            <person name="Cuomo C."/>
            <person name="Burger G."/>
            <person name="Gray M.W."/>
            <person name="Holland P.W.H."/>
            <person name="King N."/>
            <person name="Lang F.B.F."/>
            <person name="Roger A.J."/>
            <person name="Ruiz-Trillo I."/>
            <person name="Young S.K."/>
            <person name="Zeng Q."/>
            <person name="Gargeya S."/>
            <person name="Alvarado L."/>
            <person name="Berlin A."/>
            <person name="Chapman S.B."/>
            <person name="Chen Z."/>
            <person name="Freedman E."/>
            <person name="Gellesch M."/>
            <person name="Goldberg J."/>
            <person name="Griggs A."/>
            <person name="Gujja S."/>
            <person name="Heilman E."/>
            <person name="Heiman D."/>
            <person name="Howarth C."/>
            <person name="Mehta T."/>
            <person name="Neiman D."/>
            <person name="Pearson M."/>
            <person name="Roberts A."/>
            <person name="Saif S."/>
            <person name="Shea T."/>
            <person name="Shenoy N."/>
            <person name="Sisk P."/>
            <person name="Stolte C."/>
            <person name="Sykes S."/>
            <person name="White J."/>
            <person name="Yandava C."/>
            <person name="Haas B."/>
            <person name="Nusbaum C."/>
            <person name="Birren B."/>
        </authorList>
    </citation>
    <scope>NUCLEOTIDE SEQUENCE [LARGE SCALE GENOMIC DNA]</scope>
    <source>
        <strain evidence="3">ATCC 50818</strain>
    </source>
</reference>
<evidence type="ECO:0000256" key="1">
    <source>
        <dbReference type="ARBA" id="ARBA00006484"/>
    </source>
</evidence>
<dbReference type="OrthoDB" id="1393670at2759"/>
<organism evidence="4">
    <name type="scientific">Salpingoeca rosetta (strain ATCC 50818 / BSB-021)</name>
    <dbReference type="NCBI Taxonomy" id="946362"/>
    <lineage>
        <taxon>Eukaryota</taxon>
        <taxon>Choanoflagellata</taxon>
        <taxon>Craspedida</taxon>
        <taxon>Salpingoecidae</taxon>
        <taxon>Salpingoeca</taxon>
    </lineage>
</organism>
<dbReference type="OMA" id="FPQWGAY"/>
<dbReference type="Pfam" id="PF13561">
    <property type="entry name" value="adh_short_C2"/>
    <property type="match status" value="1"/>
</dbReference>
<dbReference type="FunFam" id="3.40.50.720:FF:000084">
    <property type="entry name" value="Short-chain dehydrogenase reductase"/>
    <property type="match status" value="1"/>
</dbReference>
<keyword evidence="2" id="KW-0560">Oxidoreductase</keyword>
<comment type="similarity">
    <text evidence="1">Belongs to the short-chain dehydrogenases/reductases (SDR) family.</text>
</comment>
<dbReference type="Proteomes" id="UP000007799">
    <property type="component" value="Unassembled WGS sequence"/>
</dbReference>
<dbReference type="InParanoid" id="F2TX51"/>
<protein>
    <recommendedName>
        <fullName evidence="5">Short-chain dehydrogenase/reductase SDR</fullName>
    </recommendedName>
</protein>
<dbReference type="InterPro" id="IPR036291">
    <property type="entry name" value="NAD(P)-bd_dom_sf"/>
</dbReference>
<dbReference type="PRINTS" id="PR00081">
    <property type="entry name" value="GDHRDH"/>
</dbReference>
<accession>F2TX51</accession>
<dbReference type="CDD" id="cd05233">
    <property type="entry name" value="SDR_c"/>
    <property type="match status" value="1"/>
</dbReference>
<dbReference type="SUPFAM" id="SSF51735">
    <property type="entry name" value="NAD(P)-binding Rossmann-fold domains"/>
    <property type="match status" value="1"/>
</dbReference>
<dbReference type="EMBL" id="GL832956">
    <property type="protein sequence ID" value="EGD75960.1"/>
    <property type="molecule type" value="Genomic_DNA"/>
</dbReference>
<name>F2TX51_SALR5</name>
<dbReference type="PRINTS" id="PR00080">
    <property type="entry name" value="SDRFAMILY"/>
</dbReference>
<dbReference type="PANTHER" id="PTHR43639">
    <property type="entry name" value="OXIDOREDUCTASE, SHORT-CHAIN DEHYDROGENASE/REDUCTASE FAMILY (AFU_ORTHOLOGUE AFUA_5G02870)"/>
    <property type="match status" value="1"/>
</dbReference>
<evidence type="ECO:0000313" key="4">
    <source>
        <dbReference type="Proteomes" id="UP000007799"/>
    </source>
</evidence>
<evidence type="ECO:0000256" key="2">
    <source>
        <dbReference type="ARBA" id="ARBA00023002"/>
    </source>
</evidence>
<dbReference type="AlphaFoldDB" id="F2TX51"/>
<sequence length="263" mass="27278">MMTATAAACRRLVGRAAVVTGAGAGIGAAIARRLAEEGARVAVVDRCAASAAHTVDAIQKAKGEAVAITADMRDESSVIDAVKSSQASLNGLDIVVNNAAQFHFGSLEDTTLEDWRRLLETNVIGYANMIKHALPALRASQHAAVVNIASVSSFVAQPQMFVYNASKGGVLQLTRCLAMDLAPDTIRVNAVCPGSILTPAAYNHMDNLGLDHEEGTKEFASAALMNRSGQPEEVASVAAFLASDDASFMTGAHIVVDGGATLD</sequence>
<dbReference type="Gene3D" id="3.40.50.720">
    <property type="entry name" value="NAD(P)-binding Rossmann-like Domain"/>
    <property type="match status" value="1"/>
</dbReference>
<evidence type="ECO:0000313" key="3">
    <source>
        <dbReference type="EMBL" id="EGD75960.1"/>
    </source>
</evidence>
<dbReference type="InterPro" id="IPR020904">
    <property type="entry name" value="Sc_DH/Rdtase_CS"/>
</dbReference>
<dbReference type="GeneID" id="16078732"/>
<dbReference type="GO" id="GO:0016491">
    <property type="term" value="F:oxidoreductase activity"/>
    <property type="evidence" value="ECO:0007669"/>
    <property type="project" value="UniProtKB-KW"/>
</dbReference>
<dbReference type="KEGG" id="sre:PTSG_00668"/>